<feature type="transmembrane region" description="Helical" evidence="23">
    <location>
        <begin position="142"/>
        <end position="163"/>
    </location>
</feature>
<dbReference type="PRINTS" id="PR01320">
    <property type="entry name" value="KIRCHANNEL"/>
</dbReference>
<evidence type="ECO:0000256" key="23">
    <source>
        <dbReference type="SAM" id="Phobius"/>
    </source>
</evidence>
<keyword evidence="7 21" id="KW-0851">Voltage-gated channel</keyword>
<evidence type="ECO:0000256" key="18">
    <source>
        <dbReference type="ARBA" id="ARBA00072191"/>
    </source>
</evidence>
<accession>A0AAN8DD56</accession>
<dbReference type="FunFam" id="1.10.287.70:FF:000019">
    <property type="entry name" value="G protein-activated inward rectifier potassium channel 1"/>
    <property type="match status" value="1"/>
</dbReference>
<organism evidence="26 27">
    <name type="scientific">Champsocephalus gunnari</name>
    <name type="common">Mackerel icefish</name>
    <dbReference type="NCBI Taxonomy" id="52237"/>
    <lineage>
        <taxon>Eukaryota</taxon>
        <taxon>Metazoa</taxon>
        <taxon>Chordata</taxon>
        <taxon>Craniata</taxon>
        <taxon>Vertebrata</taxon>
        <taxon>Euteleostomi</taxon>
        <taxon>Actinopterygii</taxon>
        <taxon>Neopterygii</taxon>
        <taxon>Teleostei</taxon>
        <taxon>Neoteleostei</taxon>
        <taxon>Acanthomorphata</taxon>
        <taxon>Eupercaria</taxon>
        <taxon>Perciformes</taxon>
        <taxon>Notothenioidei</taxon>
        <taxon>Channichthyidae</taxon>
        <taxon>Champsocephalus</taxon>
    </lineage>
</organism>
<keyword evidence="8 21" id="KW-0630">Potassium</keyword>
<sequence length="496" mass="55457">MALEDSVFPSLPESLSLPVEEKGEGDDVEVAADATGVFNLSEELGQIVTTETPSTPPLLAKVNRSFQAKLAERNAQANEPRKKVVQEKERGRFGWARARRKRQRYVEKNGRCNVSHGNMRETYRYLTDIFTTLVDLNWRSSLFVFVMAYAVTWLFFGAIWYLIAYLRGDLDHLGDETWTPCVHNVNSFISAFLFSIETETTIGYGHRVITDKCPVGTMLLLLQAILGSMVNAFMVGCMFVKISQPNKRAETLVFSKHAVISLRDDKLCLMFRVGDLRSSHIVGANMRAKLIKSKQTQEGEFIPLDQTDISVGFETGDDRLFLVSPLVISHEIDSNSPFWDMSQSQLQKEDFEIVVILEGMVEATGMTCQARSSYLADEVMWGHRFSPMMLLAEGFFDIDYGAFHHTFEVTTPSCSARDISLAAARLDAHLYWSISSRLDEEPTLTNEASRQPDSVSANSKAGEPTFIVGEMTDIQEQTGQGELNGSVATVQSESEA</sequence>
<dbReference type="Pfam" id="PF17655">
    <property type="entry name" value="IRK_C"/>
    <property type="match status" value="1"/>
</dbReference>
<evidence type="ECO:0000256" key="1">
    <source>
        <dbReference type="ARBA" id="ARBA00004141"/>
    </source>
</evidence>
<evidence type="ECO:0000256" key="22">
    <source>
        <dbReference type="SAM" id="MobiDB-lite"/>
    </source>
</evidence>
<feature type="region of interest" description="Disordered" evidence="22">
    <location>
        <begin position="1"/>
        <end position="25"/>
    </location>
</feature>
<comment type="similarity">
    <text evidence="2">Belongs to the inward rectifier-type potassium channel (TC 1.A.2.1) family. KCNJ3 subfamily.</text>
</comment>
<keyword evidence="5 21" id="KW-0633">Potassium transport</keyword>
<evidence type="ECO:0000313" key="27">
    <source>
        <dbReference type="Proteomes" id="UP001331515"/>
    </source>
</evidence>
<dbReference type="InterPro" id="IPR013518">
    <property type="entry name" value="K_chnl_inward-rec_Kir_cyto"/>
</dbReference>
<dbReference type="GO" id="GO:0034702">
    <property type="term" value="C:monoatomic ion channel complex"/>
    <property type="evidence" value="ECO:0007669"/>
    <property type="project" value="UniProtKB-KW"/>
</dbReference>
<dbReference type="AlphaFoldDB" id="A0AAN8DD56"/>
<evidence type="ECO:0000256" key="10">
    <source>
        <dbReference type="ARBA" id="ARBA00023065"/>
    </source>
</evidence>
<feature type="domain" description="Potassium channel inwardly rectifying transmembrane" evidence="24">
    <location>
        <begin position="106"/>
        <end position="245"/>
    </location>
</feature>
<feature type="transmembrane region" description="Helical" evidence="23">
    <location>
        <begin position="220"/>
        <end position="240"/>
    </location>
</feature>
<name>A0AAN8DD56_CHAGU</name>
<dbReference type="Pfam" id="PF01007">
    <property type="entry name" value="IRK"/>
    <property type="match status" value="1"/>
</dbReference>
<dbReference type="GO" id="GO:1990573">
    <property type="term" value="P:potassium ion import across plasma membrane"/>
    <property type="evidence" value="ECO:0007669"/>
    <property type="project" value="TreeGrafter"/>
</dbReference>
<reference evidence="26 27" key="1">
    <citation type="journal article" date="2023" name="Mol. Biol. Evol.">
        <title>Genomics of Secondarily Temperate Adaptation in the Only Non-Antarctic Icefish.</title>
        <authorList>
            <person name="Rivera-Colon A.G."/>
            <person name="Rayamajhi N."/>
            <person name="Minhas B.F."/>
            <person name="Madrigal G."/>
            <person name="Bilyk K.T."/>
            <person name="Yoon V."/>
            <person name="Hune M."/>
            <person name="Gregory S."/>
            <person name="Cheng C.H.C."/>
            <person name="Catchen J.M."/>
        </authorList>
    </citation>
    <scope>NUCLEOTIDE SEQUENCE [LARGE SCALE GENOMIC DNA]</scope>
    <source>
        <tissue evidence="26">White muscle</tissue>
    </source>
</reference>
<evidence type="ECO:0000256" key="11">
    <source>
        <dbReference type="ARBA" id="ARBA00023136"/>
    </source>
</evidence>
<comment type="subunit">
    <text evidence="17">Associates with KCNJ3/GIRK1 to form a G-protein-activated heteromultimer pore-forming unit. Interacts (via PDZ-binding motif) with SNX27 (via PDZ domain); the interaction is required when endocytosed to prevent degradation in lysosomes and promote recycling to the plasma membrane.</text>
</comment>
<feature type="compositionally biased region" description="Polar residues" evidence="22">
    <location>
        <begin position="443"/>
        <end position="459"/>
    </location>
</feature>
<evidence type="ECO:0000256" key="6">
    <source>
        <dbReference type="ARBA" id="ARBA00022692"/>
    </source>
</evidence>
<evidence type="ECO:0000313" key="26">
    <source>
        <dbReference type="EMBL" id="KAK5919949.1"/>
    </source>
</evidence>
<keyword evidence="4 21" id="KW-0813">Transport</keyword>
<evidence type="ECO:0000256" key="3">
    <source>
        <dbReference type="ARBA" id="ARBA00015495"/>
    </source>
</evidence>
<evidence type="ECO:0000259" key="24">
    <source>
        <dbReference type="Pfam" id="PF01007"/>
    </source>
</evidence>
<keyword evidence="6 21" id="KW-0812">Transmembrane</keyword>
<dbReference type="Gene3D" id="1.10.287.70">
    <property type="match status" value="1"/>
</dbReference>
<evidence type="ECO:0000256" key="21">
    <source>
        <dbReference type="RuleBase" id="RU003822"/>
    </source>
</evidence>
<keyword evidence="9 23" id="KW-1133">Transmembrane helix</keyword>
<evidence type="ECO:0000256" key="14">
    <source>
        <dbReference type="ARBA" id="ARBA00032145"/>
    </source>
</evidence>
<dbReference type="Proteomes" id="UP001331515">
    <property type="component" value="Unassembled WGS sequence"/>
</dbReference>
<dbReference type="GO" id="GO:0007399">
    <property type="term" value="P:nervous system development"/>
    <property type="evidence" value="ECO:0007669"/>
    <property type="project" value="UniProtKB-ARBA"/>
</dbReference>
<comment type="similarity">
    <text evidence="16">Belongs to the inward rectifier-type potassium channel (TC 1.A.2.1) family. KCNJ9 subfamily.</text>
</comment>
<dbReference type="InterPro" id="IPR003274">
    <property type="entry name" value="K_chnl_inward-rec_Kir3.1"/>
</dbReference>
<gene>
    <name evidence="26" type="ORF">CgunFtcFv8_023801</name>
</gene>
<dbReference type="InterPro" id="IPR041647">
    <property type="entry name" value="IRK_C"/>
</dbReference>
<evidence type="ECO:0000256" key="9">
    <source>
        <dbReference type="ARBA" id="ARBA00022989"/>
    </source>
</evidence>
<dbReference type="GO" id="GO:0005886">
    <property type="term" value="C:plasma membrane"/>
    <property type="evidence" value="ECO:0007669"/>
    <property type="project" value="TreeGrafter"/>
</dbReference>
<evidence type="ECO:0000256" key="16">
    <source>
        <dbReference type="ARBA" id="ARBA00061604"/>
    </source>
</evidence>
<comment type="subcellular location">
    <subcellularLocation>
        <location evidence="1 21">Membrane</location>
        <topology evidence="1 21">Multi-pass membrane protein</topology>
    </subcellularLocation>
</comment>
<dbReference type="FunFam" id="2.60.40.1400:FF:000001">
    <property type="entry name" value="G protein-activated inward rectifier potassium channel 2"/>
    <property type="match status" value="1"/>
</dbReference>
<evidence type="ECO:0000256" key="5">
    <source>
        <dbReference type="ARBA" id="ARBA00022538"/>
    </source>
</evidence>
<feature type="region of interest" description="Disordered" evidence="22">
    <location>
        <begin position="441"/>
        <end position="496"/>
    </location>
</feature>
<evidence type="ECO:0000256" key="13">
    <source>
        <dbReference type="ARBA" id="ARBA00031390"/>
    </source>
</evidence>
<dbReference type="GO" id="GO:0015467">
    <property type="term" value="F:G-protein activated inward rectifier potassium channel activity"/>
    <property type="evidence" value="ECO:0007669"/>
    <property type="project" value="InterPro"/>
</dbReference>
<dbReference type="Gene3D" id="2.60.40.1400">
    <property type="entry name" value="G protein-activated inward rectifier potassium channel 1"/>
    <property type="match status" value="1"/>
</dbReference>
<feature type="compositionally biased region" description="Polar residues" evidence="22">
    <location>
        <begin position="474"/>
        <end position="496"/>
    </location>
</feature>
<dbReference type="PANTHER" id="PTHR11767:SF17">
    <property type="entry name" value="G PROTEIN-ACTIVATED INWARD RECTIFIER POTASSIUM CHANNEL 3"/>
    <property type="match status" value="1"/>
</dbReference>
<evidence type="ECO:0000256" key="15">
    <source>
        <dbReference type="ARBA" id="ARBA00034430"/>
    </source>
</evidence>
<keyword evidence="12 21" id="KW-0407">Ion channel</keyword>
<proteinExistence type="inferred from homology"/>
<evidence type="ECO:0000259" key="25">
    <source>
        <dbReference type="Pfam" id="PF17655"/>
    </source>
</evidence>
<dbReference type="SUPFAM" id="SSF81296">
    <property type="entry name" value="E set domains"/>
    <property type="match status" value="1"/>
</dbReference>
<dbReference type="InterPro" id="IPR016449">
    <property type="entry name" value="K_chnl_inward-rec_Kir"/>
</dbReference>
<dbReference type="EMBL" id="JAURVH010001524">
    <property type="protein sequence ID" value="KAK5919949.1"/>
    <property type="molecule type" value="Genomic_DNA"/>
</dbReference>
<comment type="caution">
    <text evidence="26">The sequence shown here is derived from an EMBL/GenBank/DDBJ whole genome shotgun (WGS) entry which is preliminary data.</text>
</comment>
<comment type="catalytic activity">
    <reaction evidence="15">
        <text>K(+)(in) = K(+)(out)</text>
        <dbReference type="Rhea" id="RHEA:29463"/>
        <dbReference type="ChEBI" id="CHEBI:29103"/>
    </reaction>
</comment>
<evidence type="ECO:0000256" key="19">
    <source>
        <dbReference type="ARBA" id="ARBA00076077"/>
    </source>
</evidence>
<evidence type="ECO:0000256" key="2">
    <source>
        <dbReference type="ARBA" id="ARBA00009002"/>
    </source>
</evidence>
<dbReference type="InterPro" id="IPR040445">
    <property type="entry name" value="Kir_TM"/>
</dbReference>
<keyword evidence="27" id="KW-1185">Reference proteome</keyword>
<evidence type="ECO:0000256" key="7">
    <source>
        <dbReference type="ARBA" id="ARBA00022882"/>
    </source>
</evidence>
<dbReference type="InterPro" id="IPR014756">
    <property type="entry name" value="Ig_E-set"/>
</dbReference>
<evidence type="ECO:0000256" key="12">
    <source>
        <dbReference type="ARBA" id="ARBA00023303"/>
    </source>
</evidence>
<dbReference type="PANTHER" id="PTHR11767">
    <property type="entry name" value="INWARD RECTIFIER POTASSIUM CHANNEL"/>
    <property type="match status" value="1"/>
</dbReference>
<dbReference type="PRINTS" id="PR01327">
    <property type="entry name" value="KIR31CHANNEL"/>
</dbReference>
<evidence type="ECO:0000256" key="20">
    <source>
        <dbReference type="ARBA" id="ARBA00081071"/>
    </source>
</evidence>
<evidence type="ECO:0000256" key="8">
    <source>
        <dbReference type="ARBA" id="ARBA00022958"/>
    </source>
</evidence>
<dbReference type="GO" id="GO:0034765">
    <property type="term" value="P:regulation of monoatomic ion transmembrane transport"/>
    <property type="evidence" value="ECO:0007669"/>
    <property type="project" value="TreeGrafter"/>
</dbReference>
<dbReference type="SUPFAM" id="SSF81324">
    <property type="entry name" value="Voltage-gated potassium channels"/>
    <property type="match status" value="1"/>
</dbReference>
<evidence type="ECO:0000256" key="17">
    <source>
        <dbReference type="ARBA" id="ARBA00062687"/>
    </source>
</evidence>
<evidence type="ECO:0000256" key="4">
    <source>
        <dbReference type="ARBA" id="ARBA00022448"/>
    </source>
</evidence>
<keyword evidence="11 23" id="KW-0472">Membrane</keyword>
<protein>
    <recommendedName>
        <fullName evidence="3">G protein-activated inward rectifier potassium channel 1</fullName>
    </recommendedName>
    <alternativeName>
        <fullName evidence="18">G protein-activated inward rectifier potassium channel 3</fullName>
    </alternativeName>
    <alternativeName>
        <fullName evidence="14">Inward rectifier K(+) channel Kir3.1</fullName>
    </alternativeName>
    <alternativeName>
        <fullName evidence="20">Inward rectifier K(+) channel Kir3.3</fullName>
    </alternativeName>
    <alternativeName>
        <fullName evidence="13">Potassium channel, inwardly rectifying subfamily J member 3</fullName>
    </alternativeName>
    <alternativeName>
        <fullName evidence="19">Potassium channel, inwardly rectifying subfamily J member 9</fullName>
    </alternativeName>
</protein>
<feature type="domain" description="Inward rectifier potassium channel C-terminal" evidence="25">
    <location>
        <begin position="252"/>
        <end position="419"/>
    </location>
</feature>
<keyword evidence="10 21" id="KW-0406">Ion transport</keyword>